<dbReference type="PANTHER" id="PTHR12726:SF0">
    <property type="entry name" value="CERAMIDE GLUCOSYLTRANSFERASE"/>
    <property type="match status" value="1"/>
</dbReference>
<evidence type="ECO:0000256" key="2">
    <source>
        <dbReference type="ARBA" id="ARBA00004760"/>
    </source>
</evidence>
<evidence type="ECO:0000256" key="5">
    <source>
        <dbReference type="ARBA" id="ARBA00022679"/>
    </source>
</evidence>
<comment type="pathway">
    <text evidence="3">Sphingolipid metabolism.</text>
</comment>
<dbReference type="Proteomes" id="UP000217507">
    <property type="component" value="Chromosome"/>
</dbReference>
<evidence type="ECO:0000256" key="3">
    <source>
        <dbReference type="ARBA" id="ARBA00004991"/>
    </source>
</evidence>
<feature type="transmembrane region" description="Helical" evidence="9">
    <location>
        <begin position="354"/>
        <end position="374"/>
    </location>
</feature>
<reference evidence="10 11" key="1">
    <citation type="submission" date="2017-06" db="EMBL/GenBank/DDBJ databases">
        <title>Genome sequencing of cyanobaciteial culture collection at National Institute for Environmental Studies (NIES).</title>
        <authorList>
            <person name="Hirose Y."/>
            <person name="Shimura Y."/>
            <person name="Fujisawa T."/>
            <person name="Nakamura Y."/>
            <person name="Kawachi M."/>
        </authorList>
    </citation>
    <scope>NUCLEOTIDE SEQUENCE [LARGE SCALE GENOMIC DNA]</scope>
    <source>
        <strain evidence="10 11">NIES-23</strain>
    </source>
</reference>
<evidence type="ECO:0000256" key="1">
    <source>
        <dbReference type="ARBA" id="ARBA00004141"/>
    </source>
</evidence>
<organism evidence="10 11">
    <name type="scientific">Trichormus variabilis NIES-23</name>
    <dbReference type="NCBI Taxonomy" id="1973479"/>
    <lineage>
        <taxon>Bacteria</taxon>
        <taxon>Bacillati</taxon>
        <taxon>Cyanobacteriota</taxon>
        <taxon>Cyanophyceae</taxon>
        <taxon>Nostocales</taxon>
        <taxon>Nostocaceae</taxon>
        <taxon>Trichormus</taxon>
    </lineage>
</organism>
<keyword evidence="6 9" id="KW-0812">Transmembrane</keyword>
<evidence type="ECO:0000313" key="11">
    <source>
        <dbReference type="Proteomes" id="UP000217507"/>
    </source>
</evidence>
<dbReference type="Gene3D" id="3.90.550.10">
    <property type="entry name" value="Spore Coat Polysaccharide Biosynthesis Protein SpsA, Chain A"/>
    <property type="match status" value="1"/>
</dbReference>
<evidence type="ECO:0000256" key="4">
    <source>
        <dbReference type="ARBA" id="ARBA00022676"/>
    </source>
</evidence>
<evidence type="ECO:0000256" key="9">
    <source>
        <dbReference type="SAM" id="Phobius"/>
    </source>
</evidence>
<feature type="transmembrane region" description="Helical" evidence="9">
    <location>
        <begin position="277"/>
        <end position="304"/>
    </location>
</feature>
<evidence type="ECO:0008006" key="12">
    <source>
        <dbReference type="Google" id="ProtNLM"/>
    </source>
</evidence>
<protein>
    <recommendedName>
        <fullName evidence="12">Glycosyltransferase</fullName>
    </recommendedName>
</protein>
<dbReference type="PANTHER" id="PTHR12726">
    <property type="entry name" value="CERAMIDE GLUCOSYLTRANSFERASE"/>
    <property type="match status" value="1"/>
</dbReference>
<sequence length="409" mass="46526">MDELAISISKLLVIWLVVQVGLVLRFLWSLNVRSHSLPDEKLPKTAVLLYLRGADRFLADCLRSLLKQNYPRYDVKLIVDSEQDPAWQVVQETIKEIGANNFQINYLRTISQTCSLKCSSLVQAVSELDDSYQVVALVDADTIVHANWLRELVSPLTNPTVGVTTGNHWYVPTGTYWGTVVRYIGNISAIVQMCLYGIPWGGSLAIKTEVLHRTGLLERWEHTLSEDTMLSSVMAKYNLQVKFVPSLIMVNPQECDLPNLKYSFQRQLLSFRLYHPWWWVLVGEAVLTIGLPQLLLFVWFISFFSGQGDTAIFALSWYAIYILALTMLILFLELGVQPIIRSQGKPVTQLSASLILRIVMGIPLTHWVYGWAMIASLRMQTVNWCGVTYEVNGPVNIRLADYRPYQPLN</sequence>
<accession>A0A1Z4KPK9</accession>
<dbReference type="GO" id="GO:0008120">
    <property type="term" value="F:ceramide glucosyltransferase activity"/>
    <property type="evidence" value="ECO:0007669"/>
    <property type="project" value="TreeGrafter"/>
</dbReference>
<evidence type="ECO:0000256" key="8">
    <source>
        <dbReference type="ARBA" id="ARBA00023136"/>
    </source>
</evidence>
<keyword evidence="8 9" id="KW-0472">Membrane</keyword>
<dbReference type="EMBL" id="AP018216">
    <property type="protein sequence ID" value="BAY70941.1"/>
    <property type="molecule type" value="Genomic_DNA"/>
</dbReference>
<dbReference type="InterPro" id="IPR025993">
    <property type="entry name" value="Ceramide_glucosylTrfase"/>
</dbReference>
<dbReference type="InterPro" id="IPR029044">
    <property type="entry name" value="Nucleotide-diphossugar_trans"/>
</dbReference>
<dbReference type="Pfam" id="PF13506">
    <property type="entry name" value="Glyco_transf_21"/>
    <property type="match status" value="1"/>
</dbReference>
<evidence type="ECO:0000256" key="7">
    <source>
        <dbReference type="ARBA" id="ARBA00022989"/>
    </source>
</evidence>
<dbReference type="AlphaFoldDB" id="A0A1Z4KPK9"/>
<name>A0A1Z4KPK9_ANAVA</name>
<feature type="transmembrane region" description="Helical" evidence="9">
    <location>
        <begin position="6"/>
        <end position="28"/>
    </location>
</feature>
<keyword evidence="5" id="KW-0808">Transferase</keyword>
<evidence type="ECO:0000313" key="10">
    <source>
        <dbReference type="EMBL" id="BAY70941.1"/>
    </source>
</evidence>
<evidence type="ECO:0000256" key="6">
    <source>
        <dbReference type="ARBA" id="ARBA00022692"/>
    </source>
</evidence>
<gene>
    <name evidence="10" type="ORF">NIES23_37530</name>
</gene>
<comment type="pathway">
    <text evidence="2">Lipid metabolism; sphingolipid metabolism.</text>
</comment>
<proteinExistence type="predicted"/>
<comment type="subcellular location">
    <subcellularLocation>
        <location evidence="1">Membrane</location>
        <topology evidence="1">Multi-pass membrane protein</topology>
    </subcellularLocation>
</comment>
<feature type="transmembrane region" description="Helical" evidence="9">
    <location>
        <begin position="310"/>
        <end position="334"/>
    </location>
</feature>
<dbReference type="SUPFAM" id="SSF53448">
    <property type="entry name" value="Nucleotide-diphospho-sugar transferases"/>
    <property type="match status" value="1"/>
</dbReference>
<dbReference type="GO" id="GO:0006679">
    <property type="term" value="P:glucosylceramide biosynthetic process"/>
    <property type="evidence" value="ECO:0007669"/>
    <property type="project" value="TreeGrafter"/>
</dbReference>
<keyword evidence="4" id="KW-0328">Glycosyltransferase</keyword>
<dbReference type="GO" id="GO:0016020">
    <property type="term" value="C:membrane"/>
    <property type="evidence" value="ECO:0007669"/>
    <property type="project" value="UniProtKB-SubCell"/>
</dbReference>
<keyword evidence="7 9" id="KW-1133">Transmembrane helix</keyword>